<protein>
    <submittedName>
        <fullName evidence="2">Small multi-drug export protein</fullName>
    </submittedName>
</protein>
<comment type="caution">
    <text evidence="2">The sequence shown here is derived from an EMBL/GenBank/DDBJ whole genome shotgun (WGS) entry which is preliminary data.</text>
</comment>
<dbReference type="InterPro" id="IPR009577">
    <property type="entry name" value="Sm_multidrug_ex"/>
</dbReference>
<keyword evidence="3" id="KW-1185">Reference proteome</keyword>
<evidence type="ECO:0000256" key="1">
    <source>
        <dbReference type="SAM" id="Phobius"/>
    </source>
</evidence>
<feature type="transmembrane region" description="Helical" evidence="1">
    <location>
        <begin position="148"/>
        <end position="168"/>
    </location>
</feature>
<proteinExistence type="predicted"/>
<keyword evidence="1" id="KW-0472">Membrane</keyword>
<dbReference type="Pfam" id="PF06695">
    <property type="entry name" value="Sm_multidrug_ex"/>
    <property type="match status" value="1"/>
</dbReference>
<dbReference type="PANTHER" id="PTHR36007:SF2">
    <property type="entry name" value="TRANSPORT PROTEIN-RELATED"/>
    <property type="match status" value="1"/>
</dbReference>
<keyword evidence="1" id="KW-0812">Transmembrane</keyword>
<dbReference type="EMBL" id="JANKBY010000487">
    <property type="protein sequence ID" value="MCR1824988.1"/>
    <property type="molecule type" value="Genomic_DNA"/>
</dbReference>
<evidence type="ECO:0000313" key="2">
    <source>
        <dbReference type="EMBL" id="MCR1824988.1"/>
    </source>
</evidence>
<keyword evidence="1" id="KW-1133">Transmembrane helix</keyword>
<sequence length="188" mass="20626">MDYIKLFILSMVPIIELRGAVPLGIAMDLNPVYLYITCVIGSSIVAVPVVLLFRQAIDFFRHRKYFNKVIRRVDRKIEGRAKKLKAASIIGLIIFVGVPLPTTGSWSGAALASIFKMRIKDALLGIFIGNAIAGVIMMTVSLHLSEGINMGTLLIGLVVVIAGIFAIIKKKRNNKLNASFNDNERVEA</sequence>
<dbReference type="AlphaFoldDB" id="A0A9X2MDX9"/>
<dbReference type="RefSeq" id="WP_074079973.1">
    <property type="nucleotide sequence ID" value="NZ_JANKBY010000487.1"/>
</dbReference>
<feature type="transmembrane region" description="Helical" evidence="1">
    <location>
        <begin position="7"/>
        <end position="26"/>
    </location>
</feature>
<organism evidence="2 3">
    <name type="scientific">Terrisporobacter muris</name>
    <dbReference type="NCBI Taxonomy" id="2963284"/>
    <lineage>
        <taxon>Bacteria</taxon>
        <taxon>Bacillati</taxon>
        <taxon>Bacillota</taxon>
        <taxon>Clostridia</taxon>
        <taxon>Peptostreptococcales</taxon>
        <taxon>Peptostreptococcaceae</taxon>
        <taxon>Terrisporobacter</taxon>
    </lineage>
</organism>
<feature type="transmembrane region" description="Helical" evidence="1">
    <location>
        <begin position="32"/>
        <end position="53"/>
    </location>
</feature>
<gene>
    <name evidence="2" type="ORF">NSA58_19690</name>
</gene>
<reference evidence="2" key="1">
    <citation type="submission" date="2022-07" db="EMBL/GenBank/DDBJ databases">
        <title>Enhanced cultured diversity of the mouse gut microbiota enables custom-made synthetic communities.</title>
        <authorList>
            <person name="Afrizal A."/>
        </authorList>
    </citation>
    <scope>NUCLEOTIDE SEQUENCE</scope>
    <source>
        <strain evidence="2">DSM 29186</strain>
    </source>
</reference>
<feature type="transmembrane region" description="Helical" evidence="1">
    <location>
        <begin position="122"/>
        <end position="142"/>
    </location>
</feature>
<name>A0A9X2MDX9_9FIRM</name>
<accession>A0A9X2MDX9</accession>
<evidence type="ECO:0000313" key="3">
    <source>
        <dbReference type="Proteomes" id="UP001140817"/>
    </source>
</evidence>
<dbReference type="PANTHER" id="PTHR36007">
    <property type="entry name" value="TRANSPORT PROTEIN-RELATED"/>
    <property type="match status" value="1"/>
</dbReference>
<dbReference type="Proteomes" id="UP001140817">
    <property type="component" value="Unassembled WGS sequence"/>
</dbReference>